<proteinExistence type="predicted"/>
<dbReference type="KEGG" id="bbig:BBBOND_0404950"/>
<keyword evidence="2" id="KW-1185">Reference proteome</keyword>
<gene>
    <name evidence="1" type="ORF">BBBOND_0404950</name>
</gene>
<dbReference type="OrthoDB" id="627829at2759"/>
<evidence type="ECO:0000313" key="2">
    <source>
        <dbReference type="Proteomes" id="UP000033188"/>
    </source>
</evidence>
<accession>A0A061DEW9</accession>
<dbReference type="VEuPathDB" id="PiroplasmaDB:BBBOND_0404950"/>
<evidence type="ECO:0000313" key="1">
    <source>
        <dbReference type="EMBL" id="CDR98010.1"/>
    </source>
</evidence>
<sequence>MVYNSLTEAPHNLKEGIDWLMALKGTDAKSNLAALGAAIYDFLADKPVGFTEVPALERVKLITKTFLGKSALKGQWFVRRLRSRYDGYMSRYSPRRGKPMYYLTDSDFNNAVKGKGLTADTIANGVGEVVDGCEKFLDEIKNPDRYESAYSSEATWAKSCSERPQACAVVFVGIAPMLYVGLSSLLDASAGTIFRSNNSELSYGSVQTLNAVGYMVPQRRSTIIVSDFLKALEGVSHEVLVTLYDLAGFWAFFGSKNAAVKSGELDKDAQHRIDFYVNMKPINPPKKKLQFIKSPSTYTATGSNNMYYPGVPTVLDMGDTIPL</sequence>
<organism evidence="1 2">
    <name type="scientific">Babesia bigemina</name>
    <dbReference type="NCBI Taxonomy" id="5866"/>
    <lineage>
        <taxon>Eukaryota</taxon>
        <taxon>Sar</taxon>
        <taxon>Alveolata</taxon>
        <taxon>Apicomplexa</taxon>
        <taxon>Aconoidasida</taxon>
        <taxon>Piroplasmida</taxon>
        <taxon>Babesiidae</taxon>
        <taxon>Babesia</taxon>
    </lineage>
</organism>
<protein>
    <submittedName>
        <fullName evidence="1">Uncharacterized protein</fullName>
    </submittedName>
</protein>
<dbReference type="RefSeq" id="XP_012770196.1">
    <property type="nucleotide sequence ID" value="XM_012914742.1"/>
</dbReference>
<dbReference type="EMBL" id="LK391711">
    <property type="protein sequence ID" value="CDR98010.1"/>
    <property type="molecule type" value="Genomic_DNA"/>
</dbReference>
<name>A0A061DEW9_BABBI</name>
<dbReference type="GeneID" id="24566551"/>
<dbReference type="AlphaFoldDB" id="A0A061DEW9"/>
<dbReference type="Proteomes" id="UP000033188">
    <property type="component" value="Chromosome 5"/>
</dbReference>
<reference evidence="2" key="1">
    <citation type="journal article" date="2014" name="Nucleic Acids Res.">
        <title>The evolutionary dynamics of variant antigen genes in Babesia reveal a history of genomic innovation underlying host-parasite interaction.</title>
        <authorList>
            <person name="Jackson A.P."/>
            <person name="Otto T.D."/>
            <person name="Darby A."/>
            <person name="Ramaprasad A."/>
            <person name="Xia D."/>
            <person name="Echaide I.E."/>
            <person name="Farber M."/>
            <person name="Gahlot S."/>
            <person name="Gamble J."/>
            <person name="Gupta D."/>
            <person name="Gupta Y."/>
            <person name="Jackson L."/>
            <person name="Malandrin L."/>
            <person name="Malas T.B."/>
            <person name="Moussa E."/>
            <person name="Nair M."/>
            <person name="Reid A.J."/>
            <person name="Sanders M."/>
            <person name="Sharma J."/>
            <person name="Tracey A."/>
            <person name="Quail M.A."/>
            <person name="Weir W."/>
            <person name="Wastling J.M."/>
            <person name="Hall N."/>
            <person name="Willadsen P."/>
            <person name="Lingelbach K."/>
            <person name="Shiels B."/>
            <person name="Tait A."/>
            <person name="Berriman M."/>
            <person name="Allred D.R."/>
            <person name="Pain A."/>
        </authorList>
    </citation>
    <scope>NUCLEOTIDE SEQUENCE [LARGE SCALE GENOMIC DNA]</scope>
    <source>
        <strain evidence="2">Bond</strain>
    </source>
</reference>